<dbReference type="InterPro" id="IPR036038">
    <property type="entry name" value="Aminotransferase-like"/>
</dbReference>
<dbReference type="Gene3D" id="3.20.10.10">
    <property type="entry name" value="D-amino Acid Aminotransferase, subunit A, domain 2"/>
    <property type="match status" value="1"/>
</dbReference>
<dbReference type="InterPro" id="IPR001544">
    <property type="entry name" value="Aminotrans_IV"/>
</dbReference>
<dbReference type="Proteomes" id="UP000320813">
    <property type="component" value="Unassembled WGS sequence"/>
</dbReference>
<proteinExistence type="predicted"/>
<dbReference type="GO" id="GO:0016829">
    <property type="term" value="F:lyase activity"/>
    <property type="evidence" value="ECO:0007669"/>
    <property type="project" value="UniProtKB-KW"/>
</dbReference>
<reference evidence="1 2" key="1">
    <citation type="submission" date="2019-01" db="EMBL/GenBank/DDBJ databases">
        <title>Insights into ecological role of a new deltaproteobacterial order Candidatus Sinidesulfobacterales (Sva0485) by metagenomics and metatranscriptomics.</title>
        <authorList>
            <person name="Tan S."/>
            <person name="Liu J."/>
            <person name="Fang Y."/>
            <person name="Hedlund B.P."/>
            <person name="Lian Z.H."/>
            <person name="Huang L.Y."/>
            <person name="Li J.T."/>
            <person name="Huang L.N."/>
            <person name="Li W.J."/>
            <person name="Jiang H.C."/>
            <person name="Dong H.L."/>
            <person name="Shu W.S."/>
        </authorList>
    </citation>
    <scope>NUCLEOTIDE SEQUENCE [LARGE SCALE GENOMIC DNA]</scope>
    <source>
        <strain evidence="1">AP3</strain>
    </source>
</reference>
<dbReference type="InterPro" id="IPR043132">
    <property type="entry name" value="BCAT-like_C"/>
</dbReference>
<organism evidence="1 2">
    <name type="scientific">Candidatus Acidulodesulfobacterium ferriphilum</name>
    <dbReference type="NCBI Taxonomy" id="2597223"/>
    <lineage>
        <taxon>Bacteria</taxon>
        <taxon>Deltaproteobacteria</taxon>
        <taxon>Candidatus Acidulodesulfobacterales</taxon>
        <taxon>Candidatus Acidulodesulfobacterium</taxon>
    </lineage>
</organism>
<keyword evidence="1" id="KW-0456">Lyase</keyword>
<name>A0A519BDQ0_9DELT</name>
<evidence type="ECO:0000313" key="1">
    <source>
        <dbReference type="EMBL" id="RZD15368.1"/>
    </source>
</evidence>
<sequence length="207" mass="23829">MFRFIETIKLADGNYKLIDYHDKRMNATIAHFFNIDCGQSLADFLPEAKTYRQGIYKCRVVYSSNIEDIEITPYFKRKIKRLKIVNLDTYPFLSPGGLFDYSFKYEDRSFINSLLKGLDDITDILIVKNGLITDTSFSNVILFDGKKWITPDAFLLNGVKRRYLLDCGITSEGTVSVKGLKDFQKISLINAMLEPGDIEIDIKDIIY</sequence>
<dbReference type="Pfam" id="PF01063">
    <property type="entry name" value="Aminotran_4"/>
    <property type="match status" value="1"/>
</dbReference>
<dbReference type="EMBL" id="SGBD01000001">
    <property type="protein sequence ID" value="RZD15368.1"/>
    <property type="molecule type" value="Genomic_DNA"/>
</dbReference>
<dbReference type="Gene3D" id="3.30.470.10">
    <property type="match status" value="1"/>
</dbReference>
<gene>
    <name evidence="1" type="ORF">EVJ47_03595</name>
</gene>
<accession>A0A519BDQ0</accession>
<protein>
    <submittedName>
        <fullName evidence="1">4-amino-4-deoxychorismate lyase</fullName>
    </submittedName>
</protein>
<dbReference type="InterPro" id="IPR043131">
    <property type="entry name" value="BCAT-like_N"/>
</dbReference>
<evidence type="ECO:0000313" key="2">
    <source>
        <dbReference type="Proteomes" id="UP000320813"/>
    </source>
</evidence>
<comment type="caution">
    <text evidence="1">The sequence shown here is derived from an EMBL/GenBank/DDBJ whole genome shotgun (WGS) entry which is preliminary data.</text>
</comment>
<dbReference type="SUPFAM" id="SSF56752">
    <property type="entry name" value="D-aminoacid aminotransferase-like PLP-dependent enzymes"/>
    <property type="match status" value="1"/>
</dbReference>
<dbReference type="AlphaFoldDB" id="A0A519BDQ0"/>